<evidence type="ECO:0000256" key="1">
    <source>
        <dbReference type="SAM" id="MobiDB-lite"/>
    </source>
</evidence>
<sequence>MLQGNLSGSAARQGYSADGG</sequence>
<evidence type="ECO:0000313" key="2">
    <source>
        <dbReference type="EMBL" id="CBI05086.1"/>
    </source>
</evidence>
<dbReference type="AlphaFoldDB" id="E6QD10"/>
<organism evidence="2">
    <name type="scientific">mine drainage metagenome</name>
    <dbReference type="NCBI Taxonomy" id="410659"/>
    <lineage>
        <taxon>unclassified sequences</taxon>
        <taxon>metagenomes</taxon>
        <taxon>ecological metagenomes</taxon>
    </lineage>
</organism>
<protein>
    <submittedName>
        <fullName evidence="2">Putative mechanosensitive ion channel protein</fullName>
    </submittedName>
</protein>
<accession>E6QD10</accession>
<name>E6QD10_9ZZZZ</name>
<gene>
    <name evidence="2" type="ORF">CARN5_1440</name>
</gene>
<dbReference type="EMBL" id="CABP01000096">
    <property type="protein sequence ID" value="CBI05086.1"/>
    <property type="molecule type" value="Genomic_DNA"/>
</dbReference>
<reference evidence="2" key="1">
    <citation type="submission" date="2009-10" db="EMBL/GenBank/DDBJ databases">
        <title>Diversity of trophic interactions inside an arsenic-rich microbial ecosystem.</title>
        <authorList>
            <person name="Bertin P.N."/>
            <person name="Heinrich-Salmeron A."/>
            <person name="Pelletier E."/>
            <person name="Goulhen-Chollet F."/>
            <person name="Arsene-Ploetze F."/>
            <person name="Gallien S."/>
            <person name="Calteau A."/>
            <person name="Vallenet D."/>
            <person name="Casiot C."/>
            <person name="Chane-Woon-Ming B."/>
            <person name="Giloteaux L."/>
            <person name="Barakat M."/>
            <person name="Bonnefoy V."/>
            <person name="Bruneel O."/>
            <person name="Chandler M."/>
            <person name="Cleiss J."/>
            <person name="Duran R."/>
            <person name="Elbaz-Poulichet F."/>
            <person name="Fonknechten N."/>
            <person name="Lauga B."/>
            <person name="Mornico D."/>
            <person name="Ortet P."/>
            <person name="Schaeffer C."/>
            <person name="Siguier P."/>
            <person name="Alexander Thil Smith A."/>
            <person name="Van Dorsselaer A."/>
            <person name="Weissenbach J."/>
            <person name="Medigue C."/>
            <person name="Le Paslier D."/>
        </authorList>
    </citation>
    <scope>NUCLEOTIDE SEQUENCE</scope>
</reference>
<proteinExistence type="predicted"/>
<feature type="region of interest" description="Disordered" evidence="1">
    <location>
        <begin position="1"/>
        <end position="20"/>
    </location>
</feature>
<feature type="compositionally biased region" description="Polar residues" evidence="1">
    <location>
        <begin position="1"/>
        <end position="10"/>
    </location>
</feature>
<comment type="caution">
    <text evidence="2">The sequence shown here is derived from an EMBL/GenBank/DDBJ whole genome shotgun (WGS) entry which is preliminary data.</text>
</comment>